<dbReference type="PANTHER" id="PTHR33841">
    <property type="entry name" value="DNA METHYLTRANSFERASE YEEA-RELATED"/>
    <property type="match status" value="1"/>
</dbReference>
<dbReference type="InterPro" id="IPR050953">
    <property type="entry name" value="N4_N6_ade-DNA_methylase"/>
</dbReference>
<dbReference type="EC" id="2.1.1.72" evidence="2"/>
<dbReference type="GO" id="GO:0003677">
    <property type="term" value="F:DNA binding"/>
    <property type="evidence" value="ECO:0007669"/>
    <property type="project" value="InterPro"/>
</dbReference>
<organism evidence="11 12">
    <name type="scientific">Hafnia paralvei</name>
    <dbReference type="NCBI Taxonomy" id="546367"/>
    <lineage>
        <taxon>Bacteria</taxon>
        <taxon>Pseudomonadati</taxon>
        <taxon>Pseudomonadota</taxon>
        <taxon>Gammaproteobacteria</taxon>
        <taxon>Enterobacterales</taxon>
        <taxon>Hafniaceae</taxon>
        <taxon>Hafnia</taxon>
    </lineage>
</organism>
<keyword evidence="5" id="KW-0949">S-adenosyl-L-methionine</keyword>
<proteinExistence type="inferred from homology"/>
<gene>
    <name evidence="11" type="ORF">CJD50_03635</name>
</gene>
<evidence type="ECO:0000259" key="8">
    <source>
        <dbReference type="Pfam" id="PF06616"/>
    </source>
</evidence>
<dbReference type="InterPro" id="IPR029063">
    <property type="entry name" value="SAM-dependent_MTases_sf"/>
</dbReference>
<dbReference type="Gene3D" id="3.40.50.150">
    <property type="entry name" value="Vaccinia Virus protein VP39"/>
    <property type="match status" value="1"/>
</dbReference>
<dbReference type="Pfam" id="PF07669">
    <property type="entry name" value="Eco57I"/>
    <property type="match status" value="1"/>
</dbReference>
<dbReference type="EMBL" id="NQMS01000001">
    <property type="protein sequence ID" value="PAV98573.1"/>
    <property type="molecule type" value="Genomic_DNA"/>
</dbReference>
<dbReference type="PANTHER" id="PTHR33841:SF5">
    <property type="entry name" value="DNA METHYLASE (MODIFICATION METHYLASE) (METHYLTRANSFERASE)-RELATED"/>
    <property type="match status" value="1"/>
</dbReference>
<dbReference type="Gene3D" id="1.10.10.1820">
    <property type="entry name" value="BsuBI/PstI restriction endonuclease-like"/>
    <property type="match status" value="1"/>
</dbReference>
<evidence type="ECO:0000259" key="10">
    <source>
        <dbReference type="Pfam" id="PF17728"/>
    </source>
</evidence>
<evidence type="ECO:0000256" key="1">
    <source>
        <dbReference type="ARBA" id="ARBA00006594"/>
    </source>
</evidence>
<dbReference type="InterPro" id="IPR011639">
    <property type="entry name" value="MethylTrfase_TaqI-like_dom"/>
</dbReference>
<dbReference type="RefSeq" id="WP_095661473.1">
    <property type="nucleotide sequence ID" value="NZ_NQMS01000001.1"/>
</dbReference>
<feature type="domain" description="BsuBI/PstI restriction endonuclease" evidence="8">
    <location>
        <begin position="666"/>
        <end position="818"/>
    </location>
</feature>
<dbReference type="InterPro" id="IPR009528">
    <property type="entry name" value="Restrct_endonuc_II_BsuBI_C"/>
</dbReference>
<evidence type="ECO:0000256" key="4">
    <source>
        <dbReference type="ARBA" id="ARBA00022679"/>
    </source>
</evidence>
<keyword evidence="12" id="KW-1185">Reference proteome</keyword>
<reference evidence="11 12" key="1">
    <citation type="submission" date="2017-08" db="EMBL/GenBank/DDBJ databases">
        <title>Draft Genome Sequence of Hafnia alvei CITHA-6 Isolated from Raw Bovine Milk.</title>
        <authorList>
            <person name="Culligan E.P."/>
            <person name="Mcsweeney A."/>
            <person name="O'Doherty C."/>
            <person name="Gleeson E."/>
            <person name="O'Riordan D."/>
            <person name="Sleator R.D."/>
        </authorList>
    </citation>
    <scope>NUCLEOTIDE SEQUENCE [LARGE SCALE GENOMIC DNA]</scope>
    <source>
        <strain evidence="11 12">CITHA-6</strain>
    </source>
</reference>
<evidence type="ECO:0000256" key="5">
    <source>
        <dbReference type="ARBA" id="ARBA00022691"/>
    </source>
</evidence>
<dbReference type="GO" id="GO:0009007">
    <property type="term" value="F:site-specific DNA-methyltransferase (adenine-specific) activity"/>
    <property type="evidence" value="ECO:0007669"/>
    <property type="project" value="UniProtKB-EC"/>
</dbReference>
<dbReference type="InterPro" id="IPR041962">
    <property type="entry name" value="BsuBI/PstI_N_sf"/>
</dbReference>
<dbReference type="PRINTS" id="PR00507">
    <property type="entry name" value="N12N6MTFRASE"/>
</dbReference>
<dbReference type="InterPro" id="IPR041454">
    <property type="entry name" value="BsuBI/PstI_N"/>
</dbReference>
<evidence type="ECO:0000313" key="12">
    <source>
        <dbReference type="Proteomes" id="UP000218796"/>
    </source>
</evidence>
<dbReference type="Gene3D" id="3.40.1350.80">
    <property type="match status" value="1"/>
</dbReference>
<dbReference type="GO" id="GO:0009307">
    <property type="term" value="P:DNA restriction-modification system"/>
    <property type="evidence" value="ECO:0007669"/>
    <property type="project" value="UniProtKB-KW"/>
</dbReference>
<comment type="catalytic activity">
    <reaction evidence="7">
        <text>a 2'-deoxyadenosine in DNA + S-adenosyl-L-methionine = an N(6)-methyl-2'-deoxyadenosine in DNA + S-adenosyl-L-homocysteine + H(+)</text>
        <dbReference type="Rhea" id="RHEA:15197"/>
        <dbReference type="Rhea" id="RHEA-COMP:12418"/>
        <dbReference type="Rhea" id="RHEA-COMP:12419"/>
        <dbReference type="ChEBI" id="CHEBI:15378"/>
        <dbReference type="ChEBI" id="CHEBI:57856"/>
        <dbReference type="ChEBI" id="CHEBI:59789"/>
        <dbReference type="ChEBI" id="CHEBI:90615"/>
        <dbReference type="ChEBI" id="CHEBI:90616"/>
        <dbReference type="EC" id="2.1.1.72"/>
    </reaction>
</comment>
<protein>
    <recommendedName>
        <fullName evidence="2">site-specific DNA-methyltransferase (adenine-specific)</fullName>
        <ecNumber evidence="2">2.1.1.72</ecNumber>
    </recommendedName>
</protein>
<dbReference type="InterPro" id="IPR041963">
    <property type="entry name" value="BsuBI/PstI_C_sf"/>
</dbReference>
<dbReference type="Proteomes" id="UP000218796">
    <property type="component" value="Unassembled WGS sequence"/>
</dbReference>
<feature type="domain" description="Type II methyltransferase M.TaqI-like" evidence="9">
    <location>
        <begin position="131"/>
        <end position="220"/>
    </location>
</feature>
<sequence>MTLLEQVDKIRIQANLKLDPDKKGALGQYFTSAPISLFMASLFSDIKGDIRLLDPGCGPGSLTAAFTSEALRRGSAKNIDLFAFDIEPTIVPYIQKTMKLCAEYSNSSGVTCASSFKECDYILTTARNDKASPTYTHCIINPPYKKIATTSDHRYVLRKSGIEAVNLYAGFVALALQQLDHLGELVAIIPRSFCNGPYYLPFRNALFNDTAIKHIHIFDSRTHAFSEDSVLQENIIIHVIKGAIQSDVTITSSPMSDFSFDDETQTVTASDMTIRKVPFESLVNKNDSDRFIHIAANNRDQCIIDRLSIFTTNLEQLGINVSTGPVVDFRLKSDLRQDIELGAVPLIYPIHLNNGVQWPKVSKKPNAIYVSEKSEPWLWKNKDHFVIVRRFSSKEEKRRIVATVYDGSLPGDLIGFENKLNVFHIHKSGMSEQLAYGLAAFLNCTLLDKYYRLFGGHTQVNATDLRNMHYPSYESLCRIGLQLANDNLSQEKIDDVINKEVIQLTGNIEQNPLSAQEKIDQAIDILKQLGMPRAQLNERSALTFLALLNLHPEGNWQELERPLIGVTPIMDWCKIVYGKEYAPNTRETFRRQTLHQFVDGGLALYNPDQPDRAVNSPKACYQIAPELYDALSSYGTLHWDINISRWLEHQETLVERYAMEREMHMIPLTLDDGTEIHLSPGDHSQLIRDIVVEFGARFLPGAQVLYLGDTGAKEDFFRKSTLESLGVTVNRKGKLPDVVLYSPQRDWLVLIESVTSHGPVDSKRHGELAKLFKNARPGLVYVSAFPDKKTMAKFLSQISWETEIWIAESPTHMIHLNGDRFLGPHN</sequence>
<evidence type="ECO:0000256" key="7">
    <source>
        <dbReference type="ARBA" id="ARBA00047942"/>
    </source>
</evidence>
<comment type="caution">
    <text evidence="11">The sequence shown here is derived from an EMBL/GenBank/DDBJ whole genome shotgun (WGS) entry which is preliminary data.</text>
</comment>
<name>A0A2A2MIW2_9GAMM</name>
<evidence type="ECO:0000256" key="3">
    <source>
        <dbReference type="ARBA" id="ARBA00022603"/>
    </source>
</evidence>
<accession>A0A2A2MIW2</accession>
<evidence type="ECO:0000256" key="2">
    <source>
        <dbReference type="ARBA" id="ARBA00011900"/>
    </source>
</evidence>
<dbReference type="Pfam" id="PF06616">
    <property type="entry name" value="BsuBI_PstI_RE"/>
    <property type="match status" value="1"/>
</dbReference>
<feature type="domain" description="BsuBI/PstI restriction endonuclease HTH" evidence="10">
    <location>
        <begin position="517"/>
        <end position="655"/>
    </location>
</feature>
<comment type="similarity">
    <text evidence="1">Belongs to the N(4)/N(6)-methyltransferase family.</text>
</comment>
<evidence type="ECO:0000256" key="6">
    <source>
        <dbReference type="ARBA" id="ARBA00022747"/>
    </source>
</evidence>
<evidence type="ECO:0000313" key="11">
    <source>
        <dbReference type="EMBL" id="PAV98573.1"/>
    </source>
</evidence>
<dbReference type="GO" id="GO:0000287">
    <property type="term" value="F:magnesium ion binding"/>
    <property type="evidence" value="ECO:0007669"/>
    <property type="project" value="InterPro"/>
</dbReference>
<keyword evidence="4 11" id="KW-0808">Transferase</keyword>
<dbReference type="SUPFAM" id="SSF53335">
    <property type="entry name" value="S-adenosyl-L-methionine-dependent methyltransferases"/>
    <property type="match status" value="1"/>
</dbReference>
<dbReference type="AlphaFoldDB" id="A0A2A2MIW2"/>
<keyword evidence="3 11" id="KW-0489">Methyltransferase</keyword>
<dbReference type="OrthoDB" id="9798907at2"/>
<keyword evidence="6" id="KW-0680">Restriction system</keyword>
<dbReference type="Pfam" id="PF17728">
    <property type="entry name" value="BsuBI_PstI_RE_N"/>
    <property type="match status" value="1"/>
</dbReference>
<dbReference type="GO" id="GO:0032259">
    <property type="term" value="P:methylation"/>
    <property type="evidence" value="ECO:0007669"/>
    <property type="project" value="UniProtKB-KW"/>
</dbReference>
<dbReference type="GO" id="GO:0009036">
    <property type="term" value="F:type II site-specific deoxyribonuclease activity"/>
    <property type="evidence" value="ECO:0007669"/>
    <property type="project" value="InterPro"/>
</dbReference>
<evidence type="ECO:0000259" key="9">
    <source>
        <dbReference type="Pfam" id="PF07669"/>
    </source>
</evidence>